<evidence type="ECO:0000313" key="3">
    <source>
        <dbReference type="Proteomes" id="UP001470230"/>
    </source>
</evidence>
<comment type="caution">
    <text evidence="2">The sequence shown here is derived from an EMBL/GenBank/DDBJ whole genome shotgun (WGS) entry which is preliminary data.</text>
</comment>
<dbReference type="EMBL" id="JAPFFF010000056">
    <property type="protein sequence ID" value="KAK8838261.1"/>
    <property type="molecule type" value="Genomic_DNA"/>
</dbReference>
<dbReference type="GO" id="GO:0003746">
    <property type="term" value="F:translation elongation factor activity"/>
    <property type="evidence" value="ECO:0007669"/>
    <property type="project" value="UniProtKB-KW"/>
</dbReference>
<dbReference type="Proteomes" id="UP001470230">
    <property type="component" value="Unassembled WGS sequence"/>
</dbReference>
<protein>
    <submittedName>
        <fullName evidence="2">Translation elongation factor 1 beta</fullName>
    </submittedName>
</protein>
<dbReference type="InterPro" id="IPR012317">
    <property type="entry name" value="Poly(ADP-ribose)pol_cat_dom"/>
</dbReference>
<dbReference type="Gene3D" id="3.90.228.10">
    <property type="match status" value="1"/>
</dbReference>
<organism evidence="2 3">
    <name type="scientific">Tritrichomonas musculus</name>
    <dbReference type="NCBI Taxonomy" id="1915356"/>
    <lineage>
        <taxon>Eukaryota</taxon>
        <taxon>Metamonada</taxon>
        <taxon>Parabasalia</taxon>
        <taxon>Tritrichomonadida</taxon>
        <taxon>Tritrichomonadidae</taxon>
        <taxon>Tritrichomonas</taxon>
    </lineage>
</organism>
<proteinExistence type="predicted"/>
<keyword evidence="2" id="KW-0648">Protein biosynthesis</keyword>
<evidence type="ECO:0000313" key="2">
    <source>
        <dbReference type="EMBL" id="KAK8838261.1"/>
    </source>
</evidence>
<keyword evidence="2" id="KW-0251">Elongation factor</keyword>
<sequence>MKCGCSCQNNQFFNESLQNEVYEELQSEYSLLSPEVIEDSIQKDIPYENLIPTVTFKFDKSPDQIDFEKLKEILGDDVLIVNVEKGCTFLKIAFRSIKKFIGNCNEKIENCVKKVKDVISTVGKAVIGNIIDEPIIKVPKDDEIQALYNKSSKNLLQNTYELNEIQIEDIKKEVFSKLENENDKKNWNHLFSHEQIFKEAENKIRDDVLINEFEIVLIAQTMIANRHLDELLTREKNDHLKHFYVYHGTKLGCHQSIVKNDFLMPGKDTLTHSTDNGWYGKGIYATDNMIYSAFYSSGYHLLSKNEKAHIICCIAIYNESNTINIESKSQYQGKPISVKVAQSSGMHKILVGSLNGFEPIKESNKDNNYISAREFVFPNKYQIIPIYSFTIMRKEHFILWKDDDIKNSENAEYMKDLQKEMEVNVYGVDSVSKAVEIIQRKKRNKIKLMTNAGKSLTGKKLIEEARKIIGSNFVCLVFARSHGHLDWIKDMENVLFTTSSDDFRRFAKLDMNKTEILNFAHDLEKEYDCKFKINESELLNFQASHLYQNDQFYSP</sequence>
<gene>
    <name evidence="2" type="ORF">M9Y10_035681</name>
</gene>
<name>A0ABR2GX85_9EUKA</name>
<feature type="domain" description="PARP catalytic" evidence="1">
    <location>
        <begin position="239"/>
        <end position="387"/>
    </location>
</feature>
<dbReference type="SUPFAM" id="SSF56399">
    <property type="entry name" value="ADP-ribosylation"/>
    <property type="match status" value="1"/>
</dbReference>
<keyword evidence="3" id="KW-1185">Reference proteome</keyword>
<evidence type="ECO:0000259" key="1">
    <source>
        <dbReference type="Pfam" id="PF00644"/>
    </source>
</evidence>
<dbReference type="Pfam" id="PF00644">
    <property type="entry name" value="PARP"/>
    <property type="match status" value="1"/>
</dbReference>
<accession>A0ABR2GX85</accession>
<reference evidence="2 3" key="1">
    <citation type="submission" date="2024-04" db="EMBL/GenBank/DDBJ databases">
        <title>Tritrichomonas musculus Genome.</title>
        <authorList>
            <person name="Alves-Ferreira E."/>
            <person name="Grigg M."/>
            <person name="Lorenzi H."/>
            <person name="Galac M."/>
        </authorList>
    </citation>
    <scope>NUCLEOTIDE SEQUENCE [LARGE SCALE GENOMIC DNA]</scope>
    <source>
        <strain evidence="2 3">EAF2021</strain>
    </source>
</reference>